<dbReference type="Pfam" id="PF00331">
    <property type="entry name" value="Glyco_hydro_10"/>
    <property type="match status" value="1"/>
</dbReference>
<dbReference type="InterPro" id="IPR001000">
    <property type="entry name" value="GH10_dom"/>
</dbReference>
<dbReference type="EMBL" id="CP003003">
    <property type="protein sequence ID" value="AEO56947.1"/>
    <property type="molecule type" value="Genomic_DNA"/>
</dbReference>
<evidence type="ECO:0000256" key="2">
    <source>
        <dbReference type="ARBA" id="ARBA00022801"/>
    </source>
</evidence>
<sequence>MLNLSHTEHTLFRPLPLSLPHHHHHHHFIVGRRPPEALRGAITRHIRAVAGYYRGRCYAWDVVNEALDEDGTYRKSLFYNVLGDEYIRIVKTFEKLIREKPKPGFKRKRKTVAAN</sequence>
<comment type="similarity">
    <text evidence="1">Belongs to the glycosyl hydrolase 10 (cellulase F) family.</text>
</comment>
<name>G2Q7T8_THET4</name>
<accession>G2Q7T8</accession>
<gene>
    <name evidence="6" type="ORF">MYCTH_2125938</name>
</gene>
<dbReference type="KEGG" id="mtm:MYCTH_2125938"/>
<dbReference type="SUPFAM" id="SSF51445">
    <property type="entry name" value="(Trans)glycosidases"/>
    <property type="match status" value="1"/>
</dbReference>
<dbReference type="InParanoid" id="G2Q7T8"/>
<keyword evidence="3" id="KW-0119">Carbohydrate metabolism</keyword>
<dbReference type="GO" id="GO:0000272">
    <property type="term" value="P:polysaccharide catabolic process"/>
    <property type="evidence" value="ECO:0007669"/>
    <property type="project" value="UniProtKB-KW"/>
</dbReference>
<dbReference type="RefSeq" id="XP_003662192.1">
    <property type="nucleotide sequence ID" value="XM_003662144.1"/>
</dbReference>
<evidence type="ECO:0000256" key="4">
    <source>
        <dbReference type="ARBA" id="ARBA00023326"/>
    </source>
</evidence>
<keyword evidence="4" id="KW-0624">Polysaccharide degradation</keyword>
<dbReference type="Proteomes" id="UP000007322">
    <property type="component" value="Chromosome 2"/>
</dbReference>
<feature type="domain" description="GH10" evidence="5">
    <location>
        <begin position="1"/>
        <end position="115"/>
    </location>
</feature>
<dbReference type="InterPro" id="IPR017853">
    <property type="entry name" value="GH"/>
</dbReference>
<dbReference type="HOGENOM" id="CLU_2110638_0_0_1"/>
<organism evidence="6 7">
    <name type="scientific">Thermothelomyces thermophilus (strain ATCC 42464 / BCRC 31852 / DSM 1799)</name>
    <name type="common">Sporotrichum thermophile</name>
    <dbReference type="NCBI Taxonomy" id="573729"/>
    <lineage>
        <taxon>Eukaryota</taxon>
        <taxon>Fungi</taxon>
        <taxon>Dikarya</taxon>
        <taxon>Ascomycota</taxon>
        <taxon>Pezizomycotina</taxon>
        <taxon>Sordariomycetes</taxon>
        <taxon>Sordariomycetidae</taxon>
        <taxon>Sordariales</taxon>
        <taxon>Chaetomiaceae</taxon>
        <taxon>Thermothelomyces</taxon>
    </lineage>
</organism>
<dbReference type="OrthoDB" id="3055998at2759"/>
<evidence type="ECO:0000256" key="3">
    <source>
        <dbReference type="ARBA" id="ARBA00023277"/>
    </source>
</evidence>
<evidence type="ECO:0000313" key="6">
    <source>
        <dbReference type="EMBL" id="AEO56947.1"/>
    </source>
</evidence>
<dbReference type="PROSITE" id="PS51760">
    <property type="entry name" value="GH10_2"/>
    <property type="match status" value="1"/>
</dbReference>
<dbReference type="AlphaFoldDB" id="G2Q7T8"/>
<evidence type="ECO:0000313" key="7">
    <source>
        <dbReference type="Proteomes" id="UP000007322"/>
    </source>
</evidence>
<dbReference type="Gene3D" id="3.20.20.80">
    <property type="entry name" value="Glycosidases"/>
    <property type="match status" value="1"/>
</dbReference>
<evidence type="ECO:0000256" key="1">
    <source>
        <dbReference type="ARBA" id="ARBA00007495"/>
    </source>
</evidence>
<dbReference type="GO" id="GO:0031176">
    <property type="term" value="F:endo-1,4-beta-xylanase activity"/>
    <property type="evidence" value="ECO:0007669"/>
    <property type="project" value="UniProtKB-ARBA"/>
</dbReference>
<evidence type="ECO:0000259" key="5">
    <source>
        <dbReference type="PROSITE" id="PS51760"/>
    </source>
</evidence>
<keyword evidence="2 6" id="KW-0378">Hydrolase</keyword>
<dbReference type="VEuPathDB" id="FungiDB:MYCTH_2125938"/>
<keyword evidence="7" id="KW-1185">Reference proteome</keyword>
<proteinExistence type="inferred from homology"/>
<dbReference type="GeneID" id="11512245"/>
<protein>
    <submittedName>
        <fullName evidence="6">Glycoside hydrolase family 10 protein</fullName>
    </submittedName>
</protein>
<reference evidence="6 7" key="1">
    <citation type="journal article" date="2011" name="Nat. Biotechnol.">
        <title>Comparative genomic analysis of the thermophilic biomass-degrading fungi Myceliophthora thermophila and Thielavia terrestris.</title>
        <authorList>
            <person name="Berka R.M."/>
            <person name="Grigoriev I.V."/>
            <person name="Otillar R."/>
            <person name="Salamov A."/>
            <person name="Grimwood J."/>
            <person name="Reid I."/>
            <person name="Ishmael N."/>
            <person name="John T."/>
            <person name="Darmond C."/>
            <person name="Moisan M.-C."/>
            <person name="Henrissat B."/>
            <person name="Coutinho P.M."/>
            <person name="Lombard V."/>
            <person name="Natvig D.O."/>
            <person name="Lindquist E."/>
            <person name="Schmutz J."/>
            <person name="Lucas S."/>
            <person name="Harris P."/>
            <person name="Powlowski J."/>
            <person name="Bellemare A."/>
            <person name="Taylor D."/>
            <person name="Butler G."/>
            <person name="de Vries R.P."/>
            <person name="Allijn I.E."/>
            <person name="van den Brink J."/>
            <person name="Ushinsky S."/>
            <person name="Storms R."/>
            <person name="Powell A.J."/>
            <person name="Paulsen I.T."/>
            <person name="Elbourne L.D.H."/>
            <person name="Baker S.E."/>
            <person name="Magnuson J."/>
            <person name="LaBoissiere S."/>
            <person name="Clutterbuck A.J."/>
            <person name="Martinez D."/>
            <person name="Wogulis M."/>
            <person name="de Leon A.L."/>
            <person name="Rey M.W."/>
            <person name="Tsang A."/>
        </authorList>
    </citation>
    <scope>NUCLEOTIDE SEQUENCE [LARGE SCALE GENOMIC DNA]</scope>
    <source>
        <strain evidence="7">ATCC 42464 / BCRC 31852 / DSM 1799</strain>
    </source>
</reference>